<sequence>MVEGGSGFLETSQCVACAPPLYRAPMSSSPVEKSPVQLFDLLVELLLSKDVPEKLVASRLKPFVRASRPEPDRLGRKFLITQGPGFQLTATFEKPTFDLYQVTARLTPAAYAQIKAHAQALASVPKTGAAWKNSWLGLWPQWKVSRGDAPRQAVTARFMGVLPGQKFIVFTRS</sequence>
<evidence type="ECO:0000313" key="1">
    <source>
        <dbReference type="EMBL" id="GGF81558.1"/>
    </source>
</evidence>
<protein>
    <submittedName>
        <fullName evidence="1">Uncharacterized protein</fullName>
    </submittedName>
</protein>
<reference evidence="1 2" key="1">
    <citation type="journal article" date="2019" name="Int. J. Syst. Evol. Microbiol.">
        <title>The Global Catalogue of Microorganisms (GCM) 10K type strain sequencing project: providing services to taxonomists for standard genome sequencing and annotation.</title>
        <authorList>
            <consortium name="The Broad Institute Genomics Platform"/>
            <consortium name="The Broad Institute Genome Sequencing Center for Infectious Disease"/>
            <person name="Wu L."/>
            <person name="Ma J."/>
        </authorList>
    </citation>
    <scope>NUCLEOTIDE SEQUENCE [LARGE SCALE GENOMIC DNA]</scope>
    <source>
        <strain evidence="1 2">CGMCC 1.12720</strain>
    </source>
</reference>
<dbReference type="EMBL" id="BMFN01000007">
    <property type="protein sequence ID" value="GGF81558.1"/>
    <property type="molecule type" value="Genomic_DNA"/>
</dbReference>
<gene>
    <name evidence="1" type="ORF">GCM10011375_40640</name>
</gene>
<name>A0ACB5PXI5_9BACT</name>
<proteinExistence type="predicted"/>
<keyword evidence="2" id="KW-1185">Reference proteome</keyword>
<evidence type="ECO:0000313" key="2">
    <source>
        <dbReference type="Proteomes" id="UP000605392"/>
    </source>
</evidence>
<comment type="caution">
    <text evidence="1">The sequence shown here is derived from an EMBL/GenBank/DDBJ whole genome shotgun (WGS) entry which is preliminary data.</text>
</comment>
<dbReference type="Proteomes" id="UP000605392">
    <property type="component" value="Unassembled WGS sequence"/>
</dbReference>
<organism evidence="1 2">
    <name type="scientific">Hymenobacter qilianensis</name>
    <dbReference type="NCBI Taxonomy" id="1385715"/>
    <lineage>
        <taxon>Bacteria</taxon>
        <taxon>Pseudomonadati</taxon>
        <taxon>Bacteroidota</taxon>
        <taxon>Cytophagia</taxon>
        <taxon>Cytophagales</taxon>
        <taxon>Hymenobacteraceae</taxon>
        <taxon>Hymenobacter</taxon>
    </lineage>
</organism>
<accession>A0ACB5PXI5</accession>